<proteinExistence type="predicted"/>
<reference evidence="1 2" key="1">
    <citation type="submission" date="2019-12" db="EMBL/GenBank/DDBJ databases">
        <authorList>
            <person name="Kim Y.S."/>
        </authorList>
    </citation>
    <scope>NUCLEOTIDE SEQUENCE [LARGE SCALE GENOMIC DNA]</scope>
    <source>
        <strain evidence="1 2">GA093</strain>
    </source>
</reference>
<dbReference type="RefSeq" id="WP_160372933.1">
    <property type="nucleotide sequence ID" value="NZ_WSTB01000001.1"/>
</dbReference>
<keyword evidence="2" id="KW-1185">Reference proteome</keyword>
<dbReference type="EMBL" id="WSTB01000001">
    <property type="protein sequence ID" value="MWB92993.1"/>
    <property type="molecule type" value="Genomic_DNA"/>
</dbReference>
<evidence type="ECO:0000313" key="1">
    <source>
        <dbReference type="EMBL" id="MWB92993.1"/>
    </source>
</evidence>
<gene>
    <name evidence="1" type="ORF">GON26_01340</name>
</gene>
<organism evidence="1 2">
    <name type="scientific">Flavobacterium hydrocarbonoxydans</name>
    <dbReference type="NCBI Taxonomy" id="2683249"/>
    <lineage>
        <taxon>Bacteria</taxon>
        <taxon>Pseudomonadati</taxon>
        <taxon>Bacteroidota</taxon>
        <taxon>Flavobacteriia</taxon>
        <taxon>Flavobacteriales</taxon>
        <taxon>Flavobacteriaceae</taxon>
        <taxon>Flavobacterium</taxon>
    </lineage>
</organism>
<comment type="caution">
    <text evidence="1">The sequence shown here is derived from an EMBL/GenBank/DDBJ whole genome shotgun (WGS) entry which is preliminary data.</text>
</comment>
<accession>A0A6I4NGH3</accession>
<evidence type="ECO:0000313" key="2">
    <source>
        <dbReference type="Proteomes" id="UP000471501"/>
    </source>
</evidence>
<dbReference type="Proteomes" id="UP000471501">
    <property type="component" value="Unassembled WGS sequence"/>
</dbReference>
<name>A0A6I4NGH3_9FLAO</name>
<sequence length="69" mass="7479">MGLNKGALKQDILDIITDMRNRDENSDDEFATRLSTAIDTYVKTAVIVYQSGLTAPNGAVTGTFQGNLE</sequence>
<dbReference type="AlphaFoldDB" id="A0A6I4NGH3"/>
<protein>
    <submittedName>
        <fullName evidence="1">Uncharacterized protein</fullName>
    </submittedName>
</protein>